<dbReference type="InterPro" id="IPR051232">
    <property type="entry name" value="ARID/SWI1_ChromRemod"/>
</dbReference>
<evidence type="ECO:0000256" key="1">
    <source>
        <dbReference type="ARBA" id="ARBA00023015"/>
    </source>
</evidence>
<accession>A0A7T8HI11</accession>
<keyword evidence="6" id="KW-1185">Reference proteome</keyword>
<protein>
    <submittedName>
        <fullName evidence="5">Serine protease H6</fullName>
    </submittedName>
</protein>
<dbReference type="GO" id="GO:0006357">
    <property type="term" value="P:regulation of transcription by RNA polymerase II"/>
    <property type="evidence" value="ECO:0007669"/>
    <property type="project" value="TreeGrafter"/>
</dbReference>
<dbReference type="EMBL" id="CP045896">
    <property type="protein sequence ID" value="QQP50447.1"/>
    <property type="molecule type" value="Genomic_DNA"/>
</dbReference>
<dbReference type="PANTHER" id="PTHR13964">
    <property type="entry name" value="RBP-RELATED"/>
    <property type="match status" value="1"/>
</dbReference>
<dbReference type="GO" id="GO:0000976">
    <property type="term" value="F:transcription cis-regulatory region binding"/>
    <property type="evidence" value="ECO:0007669"/>
    <property type="project" value="TreeGrafter"/>
</dbReference>
<dbReference type="GO" id="GO:0008233">
    <property type="term" value="F:peptidase activity"/>
    <property type="evidence" value="ECO:0007669"/>
    <property type="project" value="UniProtKB-KW"/>
</dbReference>
<feature type="domain" description="ARID" evidence="4">
    <location>
        <begin position="1"/>
        <end position="50"/>
    </location>
</feature>
<keyword evidence="5" id="KW-0378">Hydrolase</keyword>
<reference evidence="6" key="1">
    <citation type="submission" date="2021-01" db="EMBL/GenBank/DDBJ databases">
        <title>Caligus Genome Assembly.</title>
        <authorList>
            <person name="Gallardo-Escarate C."/>
        </authorList>
    </citation>
    <scope>NUCLEOTIDE SEQUENCE [LARGE SCALE GENOMIC DNA]</scope>
</reference>
<organism evidence="5 6">
    <name type="scientific">Caligus rogercresseyi</name>
    <name type="common">Sea louse</name>
    <dbReference type="NCBI Taxonomy" id="217165"/>
    <lineage>
        <taxon>Eukaryota</taxon>
        <taxon>Metazoa</taxon>
        <taxon>Ecdysozoa</taxon>
        <taxon>Arthropoda</taxon>
        <taxon>Crustacea</taxon>
        <taxon>Multicrustacea</taxon>
        <taxon>Hexanauplia</taxon>
        <taxon>Copepoda</taxon>
        <taxon>Siphonostomatoida</taxon>
        <taxon>Caligidae</taxon>
        <taxon>Caligus</taxon>
    </lineage>
</organism>
<evidence type="ECO:0000259" key="4">
    <source>
        <dbReference type="PROSITE" id="PS51011"/>
    </source>
</evidence>
<gene>
    <name evidence="5" type="ORF">FKW44_011453</name>
</gene>
<evidence type="ECO:0000256" key="3">
    <source>
        <dbReference type="ARBA" id="ARBA00023242"/>
    </source>
</evidence>
<evidence type="ECO:0000313" key="5">
    <source>
        <dbReference type="EMBL" id="QQP50447.1"/>
    </source>
</evidence>
<keyword evidence="5" id="KW-0645">Protease</keyword>
<dbReference type="InterPro" id="IPR036431">
    <property type="entry name" value="ARID_dom_sf"/>
</dbReference>
<sequence length="50" mass="5653">MTCICFFEKVSKLGGYEACMSKKLWKAVYDDIGGNPQNTSAATCTRRHYE</sequence>
<dbReference type="Proteomes" id="UP000595437">
    <property type="component" value="Chromosome 7"/>
</dbReference>
<keyword evidence="3" id="KW-0539">Nucleus</keyword>
<dbReference type="Gene3D" id="1.10.150.60">
    <property type="entry name" value="ARID DNA-binding domain"/>
    <property type="match status" value="1"/>
</dbReference>
<keyword evidence="1" id="KW-0805">Transcription regulation</keyword>
<dbReference type="GO" id="GO:0006508">
    <property type="term" value="P:proteolysis"/>
    <property type="evidence" value="ECO:0007669"/>
    <property type="project" value="UniProtKB-KW"/>
</dbReference>
<name>A0A7T8HI11_CALRO</name>
<dbReference type="AlphaFoldDB" id="A0A7T8HI11"/>
<dbReference type="GO" id="GO:0005634">
    <property type="term" value="C:nucleus"/>
    <property type="evidence" value="ECO:0007669"/>
    <property type="project" value="TreeGrafter"/>
</dbReference>
<dbReference type="Pfam" id="PF01388">
    <property type="entry name" value="ARID"/>
    <property type="match status" value="1"/>
</dbReference>
<feature type="non-terminal residue" evidence="5">
    <location>
        <position position="50"/>
    </location>
</feature>
<dbReference type="InterPro" id="IPR001606">
    <property type="entry name" value="ARID_dom"/>
</dbReference>
<proteinExistence type="predicted"/>
<dbReference type="SUPFAM" id="SSF46774">
    <property type="entry name" value="ARID-like"/>
    <property type="match status" value="1"/>
</dbReference>
<dbReference type="OrthoDB" id="1938591at2759"/>
<keyword evidence="2" id="KW-0804">Transcription</keyword>
<evidence type="ECO:0000256" key="2">
    <source>
        <dbReference type="ARBA" id="ARBA00023163"/>
    </source>
</evidence>
<dbReference type="PANTHER" id="PTHR13964:SF44">
    <property type="entry name" value="ARID DOMAIN-CONTAINING PROTEIN"/>
    <property type="match status" value="1"/>
</dbReference>
<dbReference type="PROSITE" id="PS51011">
    <property type="entry name" value="ARID"/>
    <property type="match status" value="1"/>
</dbReference>
<evidence type="ECO:0000313" key="6">
    <source>
        <dbReference type="Proteomes" id="UP000595437"/>
    </source>
</evidence>